<dbReference type="InterPro" id="IPR004358">
    <property type="entry name" value="Sig_transdc_His_kin-like_C"/>
</dbReference>
<dbReference type="SUPFAM" id="SSF55874">
    <property type="entry name" value="ATPase domain of HSP90 chaperone/DNA topoisomerase II/histidine kinase"/>
    <property type="match status" value="1"/>
</dbReference>
<dbReference type="InterPro" id="IPR003660">
    <property type="entry name" value="HAMP_dom"/>
</dbReference>
<keyword evidence="6 12" id="KW-0812">Transmembrane</keyword>
<dbReference type="Pfam" id="PF02518">
    <property type="entry name" value="HATPase_c"/>
    <property type="match status" value="1"/>
</dbReference>
<dbReference type="PANTHER" id="PTHR45436:SF5">
    <property type="entry name" value="SENSOR HISTIDINE KINASE TRCS"/>
    <property type="match status" value="1"/>
</dbReference>
<dbReference type="InterPro" id="IPR003594">
    <property type="entry name" value="HATPase_dom"/>
</dbReference>
<evidence type="ECO:0000256" key="6">
    <source>
        <dbReference type="ARBA" id="ARBA00022692"/>
    </source>
</evidence>
<reference evidence="15 16" key="1">
    <citation type="submission" date="2017-09" db="EMBL/GenBank/DDBJ databases">
        <authorList>
            <person name="Ehlers B."/>
            <person name="Leendertz F.H."/>
        </authorList>
    </citation>
    <scope>NUCLEOTIDE SEQUENCE [LARGE SCALE GENOMIC DNA]</scope>
    <source>
        <strain evidence="15 16">USBA 140</strain>
    </source>
</reference>
<protein>
    <recommendedName>
        <fullName evidence="3">histidine kinase</fullName>
        <ecNumber evidence="3">2.7.13.3</ecNumber>
    </recommendedName>
</protein>
<evidence type="ECO:0000256" key="9">
    <source>
        <dbReference type="ARBA" id="ARBA00023012"/>
    </source>
</evidence>
<dbReference type="CDD" id="cd06225">
    <property type="entry name" value="HAMP"/>
    <property type="match status" value="1"/>
</dbReference>
<evidence type="ECO:0000259" key="13">
    <source>
        <dbReference type="PROSITE" id="PS50109"/>
    </source>
</evidence>
<keyword evidence="9" id="KW-0902">Two-component regulatory system</keyword>
<feature type="domain" description="Histidine kinase" evidence="13">
    <location>
        <begin position="321"/>
        <end position="543"/>
    </location>
</feature>
<dbReference type="Pfam" id="PF13755">
    <property type="entry name" value="Sensor_TM1"/>
    <property type="match status" value="1"/>
</dbReference>
<dbReference type="PANTHER" id="PTHR45436">
    <property type="entry name" value="SENSOR HISTIDINE KINASE YKOH"/>
    <property type="match status" value="1"/>
</dbReference>
<evidence type="ECO:0000256" key="4">
    <source>
        <dbReference type="ARBA" id="ARBA00022553"/>
    </source>
</evidence>
<dbReference type="InterPro" id="IPR036890">
    <property type="entry name" value="HATPase_C_sf"/>
</dbReference>
<comment type="catalytic activity">
    <reaction evidence="1">
        <text>ATP + protein L-histidine = ADP + protein N-phospho-L-histidine.</text>
        <dbReference type="EC" id="2.7.13.3"/>
    </reaction>
</comment>
<dbReference type="RefSeq" id="WP_097278168.1">
    <property type="nucleotide sequence ID" value="NZ_OCNJ01000002.1"/>
</dbReference>
<dbReference type="GO" id="GO:0000155">
    <property type="term" value="F:phosphorelay sensor kinase activity"/>
    <property type="evidence" value="ECO:0007669"/>
    <property type="project" value="InterPro"/>
</dbReference>
<dbReference type="AlphaFoldDB" id="A0A286GA82"/>
<dbReference type="InterPro" id="IPR005467">
    <property type="entry name" value="His_kinase_dom"/>
</dbReference>
<dbReference type="Pfam" id="PF00512">
    <property type="entry name" value="HisKA"/>
    <property type="match status" value="1"/>
</dbReference>
<feature type="region of interest" description="Disordered" evidence="11">
    <location>
        <begin position="544"/>
        <end position="564"/>
    </location>
</feature>
<dbReference type="InterPro" id="IPR003661">
    <property type="entry name" value="HisK_dim/P_dom"/>
</dbReference>
<dbReference type="Proteomes" id="UP000219621">
    <property type="component" value="Unassembled WGS sequence"/>
</dbReference>
<evidence type="ECO:0000256" key="1">
    <source>
        <dbReference type="ARBA" id="ARBA00000085"/>
    </source>
</evidence>
<dbReference type="SUPFAM" id="SSF158472">
    <property type="entry name" value="HAMP domain-like"/>
    <property type="match status" value="1"/>
</dbReference>
<keyword evidence="7 15" id="KW-0418">Kinase</keyword>
<dbReference type="CDD" id="cd00082">
    <property type="entry name" value="HisKA"/>
    <property type="match status" value="1"/>
</dbReference>
<dbReference type="Gene3D" id="3.30.565.10">
    <property type="entry name" value="Histidine kinase-like ATPase, C-terminal domain"/>
    <property type="match status" value="1"/>
</dbReference>
<feature type="domain" description="HAMP" evidence="14">
    <location>
        <begin position="258"/>
        <end position="313"/>
    </location>
</feature>
<dbReference type="GO" id="GO:0016020">
    <property type="term" value="C:membrane"/>
    <property type="evidence" value="ECO:0007669"/>
    <property type="project" value="UniProtKB-SubCell"/>
</dbReference>
<sequence length="564" mass="61299">MRRRRRKWLSPLTRRILAVNLVAPALLAVGMLYLDQYEEALVSGELQALRTQAELIAAAVGEGAVEAQGYAGSAVPLIPMTTHSINADTARQMVRRLADLGGMRVRLFDGNGLLVGDSRLLVGHGGAVQVSDLPPVEDKSLMGQLRRAYDWLRGSIAFRRDVQPYIERPEQTAGDYDEVVVALEVGESGSSVRRRRDGTMVLSAAVPVQHYKQVVGAVMVSKGADEVDRSVFEVRLAVLKLAAVTLGATVLLSLYLAAAIARPLTRLAVAAERVRSGHGRAQTIPDLSSRRDEIGDLSASLREMTETLWHRMDAIEAFAADVAHEIKNPLTSLRSAVETTARIKDPEQQRRLMAVILDDVQRMNRLISDISDASRLDAELSRAEVEPVALRVLLETLVTIHDASDAEGAPRFVLQAPEDDELVVPGLEGRLAQVFRNLMGNAASFSPPGGTVTVKAVRDETVVRVTVEDEGPGIPPGKERDIFNRFYTQRPAGEKFGTHSGLGLSISKQIVDAHRGAIRAENRKGPEGRVVGARFVVTLPADPAEAERRSVRDGGRLSRTSTTT</sequence>
<dbReference type="SUPFAM" id="SSF47384">
    <property type="entry name" value="Homodimeric domain of signal transducing histidine kinase"/>
    <property type="match status" value="1"/>
</dbReference>
<dbReference type="EMBL" id="OCNJ01000002">
    <property type="protein sequence ID" value="SOD92410.1"/>
    <property type="molecule type" value="Genomic_DNA"/>
</dbReference>
<dbReference type="SMART" id="SM00388">
    <property type="entry name" value="HisKA"/>
    <property type="match status" value="1"/>
</dbReference>
<dbReference type="EC" id="2.7.13.3" evidence="3"/>
<evidence type="ECO:0000256" key="3">
    <source>
        <dbReference type="ARBA" id="ARBA00012438"/>
    </source>
</evidence>
<evidence type="ECO:0000313" key="16">
    <source>
        <dbReference type="Proteomes" id="UP000219621"/>
    </source>
</evidence>
<evidence type="ECO:0000256" key="5">
    <source>
        <dbReference type="ARBA" id="ARBA00022679"/>
    </source>
</evidence>
<feature type="compositionally biased region" description="Basic and acidic residues" evidence="11">
    <location>
        <begin position="545"/>
        <end position="556"/>
    </location>
</feature>
<evidence type="ECO:0000256" key="7">
    <source>
        <dbReference type="ARBA" id="ARBA00022777"/>
    </source>
</evidence>
<keyword evidence="5" id="KW-0808">Transferase</keyword>
<keyword evidence="4" id="KW-0597">Phosphoprotein</keyword>
<dbReference type="SMART" id="SM00387">
    <property type="entry name" value="HATPase_c"/>
    <property type="match status" value="1"/>
</dbReference>
<evidence type="ECO:0000256" key="11">
    <source>
        <dbReference type="SAM" id="MobiDB-lite"/>
    </source>
</evidence>
<keyword evidence="16" id="KW-1185">Reference proteome</keyword>
<dbReference type="Pfam" id="PF00672">
    <property type="entry name" value="HAMP"/>
    <property type="match status" value="1"/>
</dbReference>
<dbReference type="PROSITE" id="PS50109">
    <property type="entry name" value="HIS_KIN"/>
    <property type="match status" value="1"/>
</dbReference>
<accession>A0A286GA82</accession>
<feature type="transmembrane region" description="Helical" evidence="12">
    <location>
        <begin position="12"/>
        <end position="34"/>
    </location>
</feature>
<dbReference type="OrthoDB" id="9805942at2"/>
<evidence type="ECO:0000313" key="15">
    <source>
        <dbReference type="EMBL" id="SOD92410.1"/>
    </source>
</evidence>
<evidence type="ECO:0000259" key="14">
    <source>
        <dbReference type="PROSITE" id="PS50885"/>
    </source>
</evidence>
<dbReference type="PRINTS" id="PR00344">
    <property type="entry name" value="BCTRLSENSOR"/>
</dbReference>
<evidence type="ECO:0000256" key="8">
    <source>
        <dbReference type="ARBA" id="ARBA00022989"/>
    </source>
</evidence>
<dbReference type="PROSITE" id="PS50885">
    <property type="entry name" value="HAMP"/>
    <property type="match status" value="1"/>
</dbReference>
<dbReference type="InterPro" id="IPR036097">
    <property type="entry name" value="HisK_dim/P_sf"/>
</dbReference>
<organism evidence="15 16">
    <name type="scientific">Caenispirillum bisanense</name>
    <dbReference type="NCBI Taxonomy" id="414052"/>
    <lineage>
        <taxon>Bacteria</taxon>
        <taxon>Pseudomonadati</taxon>
        <taxon>Pseudomonadota</taxon>
        <taxon>Alphaproteobacteria</taxon>
        <taxon>Rhodospirillales</taxon>
        <taxon>Novispirillaceae</taxon>
        <taxon>Caenispirillum</taxon>
    </lineage>
</organism>
<dbReference type="InterPro" id="IPR025919">
    <property type="entry name" value="Stimulus_sens_dom"/>
</dbReference>
<evidence type="ECO:0000256" key="10">
    <source>
        <dbReference type="ARBA" id="ARBA00023136"/>
    </source>
</evidence>
<dbReference type="InterPro" id="IPR025908">
    <property type="entry name" value="Sensor_TM1"/>
</dbReference>
<dbReference type="SMART" id="SM00304">
    <property type="entry name" value="HAMP"/>
    <property type="match status" value="1"/>
</dbReference>
<keyword evidence="10 12" id="KW-0472">Membrane</keyword>
<evidence type="ECO:0000256" key="2">
    <source>
        <dbReference type="ARBA" id="ARBA00004370"/>
    </source>
</evidence>
<name>A0A286GA82_9PROT</name>
<gene>
    <name evidence="15" type="ORF">SAMN05421508_102420</name>
</gene>
<dbReference type="Gene3D" id="1.10.287.130">
    <property type="match status" value="1"/>
</dbReference>
<proteinExistence type="predicted"/>
<keyword evidence="8 12" id="KW-1133">Transmembrane helix</keyword>
<evidence type="ECO:0000256" key="12">
    <source>
        <dbReference type="SAM" id="Phobius"/>
    </source>
</evidence>
<dbReference type="Gene3D" id="6.10.340.10">
    <property type="match status" value="1"/>
</dbReference>
<comment type="subcellular location">
    <subcellularLocation>
        <location evidence="2">Membrane</location>
    </subcellularLocation>
</comment>
<dbReference type="InterPro" id="IPR050428">
    <property type="entry name" value="TCS_sensor_his_kinase"/>
</dbReference>
<dbReference type="Pfam" id="PF13756">
    <property type="entry name" value="Stimulus_sens_1"/>
    <property type="match status" value="1"/>
</dbReference>